<keyword evidence="3" id="KW-1185">Reference proteome</keyword>
<organism evidence="2 3">
    <name type="scientific">Pelagomonas calceolata</name>
    <dbReference type="NCBI Taxonomy" id="35677"/>
    <lineage>
        <taxon>Eukaryota</taxon>
        <taxon>Sar</taxon>
        <taxon>Stramenopiles</taxon>
        <taxon>Ochrophyta</taxon>
        <taxon>Pelagophyceae</taxon>
        <taxon>Pelagomonadales</taxon>
        <taxon>Pelagomonadaceae</taxon>
        <taxon>Pelagomonas</taxon>
    </lineage>
</organism>
<evidence type="ECO:0000313" key="2">
    <source>
        <dbReference type="EMBL" id="CAH0372629.1"/>
    </source>
</evidence>
<gene>
    <name evidence="2" type="ORF">PECAL_3P26400</name>
</gene>
<dbReference type="EMBL" id="CAKKNE010000003">
    <property type="protein sequence ID" value="CAH0372629.1"/>
    <property type="molecule type" value="Genomic_DNA"/>
</dbReference>
<dbReference type="AlphaFoldDB" id="A0A8J2ST61"/>
<comment type="caution">
    <text evidence="2">The sequence shown here is derived from an EMBL/GenBank/DDBJ whole genome shotgun (WGS) entry which is preliminary data.</text>
</comment>
<feature type="compositionally biased region" description="Basic and acidic residues" evidence="1">
    <location>
        <begin position="175"/>
        <end position="189"/>
    </location>
</feature>
<reference evidence="2" key="1">
    <citation type="submission" date="2021-11" db="EMBL/GenBank/DDBJ databases">
        <authorList>
            <consortium name="Genoscope - CEA"/>
            <person name="William W."/>
        </authorList>
    </citation>
    <scope>NUCLEOTIDE SEQUENCE</scope>
</reference>
<evidence type="ECO:0000256" key="1">
    <source>
        <dbReference type="SAM" id="MobiDB-lite"/>
    </source>
</evidence>
<feature type="region of interest" description="Disordered" evidence="1">
    <location>
        <begin position="171"/>
        <end position="253"/>
    </location>
</feature>
<proteinExistence type="predicted"/>
<feature type="non-terminal residue" evidence="2">
    <location>
        <position position="1"/>
    </location>
</feature>
<evidence type="ECO:0000313" key="3">
    <source>
        <dbReference type="Proteomes" id="UP000789595"/>
    </source>
</evidence>
<protein>
    <submittedName>
        <fullName evidence="2">Uncharacterized protein</fullName>
    </submittedName>
</protein>
<sequence>FISSYLFRYELFLFAVALVRERVEFAGREGGHAGAARVGDGLERVEGQLAQGALDGADVLVGDHRDELELDALGARRHRLDHRELAGVGAEVRVVRDRRVSRRRPDVAIHGGVLDGLLRLRGGGRGHEDALGQQALGDLFARRLERSTRADLADALARVLVGHVRELDVLGTKGEQPRRREDEGGEGGRRGAYGRRRPQAGDPPRGRARAARAGDRPRSSTMRQALRRDERGGDRERRCECSRRQQDPHPARY</sequence>
<dbReference type="Proteomes" id="UP000789595">
    <property type="component" value="Unassembled WGS sequence"/>
</dbReference>
<feature type="compositionally biased region" description="Basic and acidic residues" evidence="1">
    <location>
        <begin position="226"/>
        <end position="253"/>
    </location>
</feature>
<name>A0A8J2ST61_9STRA</name>
<accession>A0A8J2ST61</accession>